<dbReference type="Proteomes" id="UP000887569">
    <property type="component" value="Unplaced"/>
</dbReference>
<evidence type="ECO:0000256" key="5">
    <source>
        <dbReference type="SAM" id="Phobius"/>
    </source>
</evidence>
<evidence type="ECO:0000313" key="6">
    <source>
        <dbReference type="Proteomes" id="UP000887569"/>
    </source>
</evidence>
<feature type="transmembrane region" description="Helical" evidence="5">
    <location>
        <begin position="589"/>
        <end position="617"/>
    </location>
</feature>
<dbReference type="WBParaSite" id="PgR038X_g073_t03">
    <property type="protein sequence ID" value="PgR038X_g073_t03"/>
    <property type="gene ID" value="PgR038X_g073"/>
</dbReference>
<dbReference type="GO" id="GO:0050290">
    <property type="term" value="F:sphingomyelin phosphodiesterase D activity"/>
    <property type="evidence" value="ECO:0007669"/>
    <property type="project" value="InterPro"/>
</dbReference>
<evidence type="ECO:0000313" key="7">
    <source>
        <dbReference type="WBParaSite" id="PgR038X_g073_t01"/>
    </source>
</evidence>
<sequence>MDFYGSPLSPLNVTCNELHELIANESYSDSGLDGALLIVDRLFNDPNIDLLSVMRTSSRDANESDFQQIVHLIGTTSPAFKTLVESEGDQVFEYFIESFCKHLERSDCDLPVHLVESSVYMYLLADYVCFMMPVDSTVTHRGNRVDKLTRNISPVNISISSPLRLFNEDALQRYSISPTKNSLRTLRSFSQSLSPHFISFTCIVMNSLCSLSSWPSEYRLCALRYVLKQYHVFVLAWTDSGVQAQVKLQLLHNPPFVDQLYNFIHSMFAKWPDNLKFVAMFEVWITWIRPWRYLRERTDEDAERVQSFIDCNRRFYTDVTDVFFNRLFILDSPESVHALHNYLTVIVSEPLQKAYKSLKYDLEKPIMRIGAVTAKWAEYTRNLLSNERDRLNKQNWLSRFVHAAEDEAYLQKMQSTLAGLNALTDSISSAASTTAVMLMKESVTVPHYVLKLSPSSSPFTWKKPLPDHYVDTETKFMYLTPLGRKQVRRGTHRFDFSQCLESIPPLVAQQRSDEVWWLAKLLYRLSCTLNRTSLLTYLSKVYYDYSLAGAVARRLLDPEYPHIVVPAFTNTVHSMKPAINLRRFAKYRYVTATCILILLLFFMPSRFAFAIFCPWIGLAALS</sequence>
<dbReference type="GO" id="GO:0016020">
    <property type="term" value="C:membrane"/>
    <property type="evidence" value="ECO:0007669"/>
    <property type="project" value="UniProtKB-SubCell"/>
</dbReference>
<evidence type="ECO:0000256" key="2">
    <source>
        <dbReference type="ARBA" id="ARBA00022692"/>
    </source>
</evidence>
<organism evidence="6 8">
    <name type="scientific">Parascaris univalens</name>
    <name type="common">Nematode worm</name>
    <dbReference type="NCBI Taxonomy" id="6257"/>
    <lineage>
        <taxon>Eukaryota</taxon>
        <taxon>Metazoa</taxon>
        <taxon>Ecdysozoa</taxon>
        <taxon>Nematoda</taxon>
        <taxon>Chromadorea</taxon>
        <taxon>Rhabditida</taxon>
        <taxon>Spirurina</taxon>
        <taxon>Ascaridomorpha</taxon>
        <taxon>Ascaridoidea</taxon>
        <taxon>Ascarididae</taxon>
        <taxon>Parascaris</taxon>
    </lineage>
</organism>
<dbReference type="GO" id="GO:0046475">
    <property type="term" value="P:glycerophospholipid catabolic process"/>
    <property type="evidence" value="ECO:0007669"/>
    <property type="project" value="TreeGrafter"/>
</dbReference>
<dbReference type="GO" id="GO:0006685">
    <property type="term" value="P:sphingomyelin catabolic process"/>
    <property type="evidence" value="ECO:0007669"/>
    <property type="project" value="TreeGrafter"/>
</dbReference>
<dbReference type="Pfam" id="PF14724">
    <property type="entry name" value="mit_SMPDase"/>
    <property type="match status" value="2"/>
</dbReference>
<evidence type="ECO:0000256" key="3">
    <source>
        <dbReference type="ARBA" id="ARBA00022989"/>
    </source>
</evidence>
<proteinExistence type="predicted"/>
<dbReference type="InterPro" id="IPR024129">
    <property type="entry name" value="Sphingomy_SMPD4"/>
</dbReference>
<dbReference type="WBParaSite" id="PgR038X_g073_t02">
    <property type="protein sequence ID" value="PgR038X_g073_t02"/>
    <property type="gene ID" value="PgR038X_g073"/>
</dbReference>
<evidence type="ECO:0000256" key="4">
    <source>
        <dbReference type="ARBA" id="ARBA00023136"/>
    </source>
</evidence>
<keyword evidence="6" id="KW-1185">Reference proteome</keyword>
<comment type="subcellular location">
    <subcellularLocation>
        <location evidence="1">Membrane</location>
        <topology evidence="1">Single-pass membrane protein</topology>
    </subcellularLocation>
</comment>
<dbReference type="AlphaFoldDB" id="A0A915BG06"/>
<reference evidence="7 8" key="1">
    <citation type="submission" date="2022-11" db="UniProtKB">
        <authorList>
            <consortium name="WormBaseParasite"/>
        </authorList>
    </citation>
    <scope>IDENTIFICATION</scope>
</reference>
<evidence type="ECO:0000256" key="1">
    <source>
        <dbReference type="ARBA" id="ARBA00004167"/>
    </source>
</evidence>
<evidence type="ECO:0000313" key="8">
    <source>
        <dbReference type="WBParaSite" id="PgR038X_g073_t02"/>
    </source>
</evidence>
<dbReference type="PANTHER" id="PTHR12988">
    <property type="entry name" value="SPHINGOMYELIN PHOSPHODIESTERASE 4"/>
    <property type="match status" value="1"/>
</dbReference>
<name>A0A915BG06_PARUN</name>
<keyword evidence="4 5" id="KW-0472">Membrane</keyword>
<dbReference type="GO" id="GO:0046513">
    <property type="term" value="P:ceramide biosynthetic process"/>
    <property type="evidence" value="ECO:0007669"/>
    <property type="project" value="TreeGrafter"/>
</dbReference>
<dbReference type="WBParaSite" id="PgR038X_g073_t01">
    <property type="protein sequence ID" value="PgR038X_g073_t01"/>
    <property type="gene ID" value="PgR038X_g073"/>
</dbReference>
<dbReference type="PANTHER" id="PTHR12988:SF6">
    <property type="entry name" value="SPHINGOMYELIN PHOSPHODIESTERASE 4"/>
    <property type="match status" value="1"/>
</dbReference>
<keyword evidence="2 5" id="KW-0812">Transmembrane</keyword>
<keyword evidence="3 5" id="KW-1133">Transmembrane helix</keyword>
<accession>A0A915BG06</accession>
<protein>
    <submittedName>
        <fullName evidence="7 8">Sphingomyelin phosphodiesterase 4</fullName>
    </submittedName>
</protein>